<dbReference type="EMBL" id="JEMU01000019">
    <property type="protein sequence ID" value="KAJ01781.1"/>
    <property type="molecule type" value="Genomic_DNA"/>
</dbReference>
<evidence type="ECO:0000313" key="9">
    <source>
        <dbReference type="Proteomes" id="UP000244092"/>
    </source>
</evidence>
<protein>
    <submittedName>
        <fullName evidence="7">Amino acid/amide ABC transporter substrate-binding protein (HAAT family)</fullName>
    </submittedName>
    <submittedName>
        <fullName evidence="6">Branched-chain amino acid ABC transporter substrate-binding protein</fullName>
    </submittedName>
</protein>
<evidence type="ECO:0000256" key="4">
    <source>
        <dbReference type="SAM" id="SignalP"/>
    </source>
</evidence>
<evidence type="ECO:0000313" key="8">
    <source>
        <dbReference type="Proteomes" id="UP000027337"/>
    </source>
</evidence>
<evidence type="ECO:0000313" key="7">
    <source>
        <dbReference type="EMBL" id="PTX64497.1"/>
    </source>
</evidence>
<name>A0A061SJA6_9RHOB</name>
<dbReference type="OrthoDB" id="9768099at2"/>
<dbReference type="SUPFAM" id="SSF53822">
    <property type="entry name" value="Periplasmic binding protein-like I"/>
    <property type="match status" value="1"/>
</dbReference>
<comment type="similarity">
    <text evidence="1">Belongs to the leucine-binding protein family.</text>
</comment>
<dbReference type="Pfam" id="PF13458">
    <property type="entry name" value="Peripla_BP_6"/>
    <property type="match status" value="1"/>
</dbReference>
<dbReference type="STRING" id="83219.PM02_17335"/>
<organism evidence="6 8">
    <name type="scientific">Sulfitobacter mediterraneus</name>
    <dbReference type="NCBI Taxonomy" id="83219"/>
    <lineage>
        <taxon>Bacteria</taxon>
        <taxon>Pseudomonadati</taxon>
        <taxon>Pseudomonadota</taxon>
        <taxon>Alphaproteobacteria</taxon>
        <taxon>Rhodobacterales</taxon>
        <taxon>Roseobacteraceae</taxon>
        <taxon>Sulfitobacter</taxon>
    </lineage>
</organism>
<dbReference type="GeneID" id="72440689"/>
<gene>
    <name evidence="7" type="ORF">C8N31_11654</name>
    <name evidence="6" type="ORF">PM02_17335</name>
</gene>
<dbReference type="InterPro" id="IPR028081">
    <property type="entry name" value="Leu-bd"/>
</dbReference>
<feature type="domain" description="Leucine-binding protein" evidence="5">
    <location>
        <begin position="27"/>
        <end position="373"/>
    </location>
</feature>
<proteinExistence type="inferred from homology"/>
<keyword evidence="3" id="KW-0029">Amino-acid transport</keyword>
<dbReference type="GO" id="GO:0006865">
    <property type="term" value="P:amino acid transport"/>
    <property type="evidence" value="ECO:0007669"/>
    <property type="project" value="UniProtKB-KW"/>
</dbReference>
<reference evidence="7 9" key="2">
    <citation type="submission" date="2018-04" db="EMBL/GenBank/DDBJ databases">
        <title>Genomic Encyclopedia of Archaeal and Bacterial Type Strains, Phase II (KMG-II): from individual species to whole genera.</title>
        <authorList>
            <person name="Goeker M."/>
        </authorList>
    </citation>
    <scope>NUCLEOTIDE SEQUENCE [LARGE SCALE GENOMIC DNA]</scope>
    <source>
        <strain evidence="7 9">DSM 12244</strain>
    </source>
</reference>
<evidence type="ECO:0000259" key="5">
    <source>
        <dbReference type="Pfam" id="PF13458"/>
    </source>
</evidence>
<feature type="signal peptide" evidence="4">
    <location>
        <begin position="1"/>
        <end position="24"/>
    </location>
</feature>
<dbReference type="CDD" id="cd06329">
    <property type="entry name" value="PBP1_SBP-like"/>
    <property type="match status" value="1"/>
</dbReference>
<dbReference type="Gene3D" id="3.40.50.2300">
    <property type="match status" value="2"/>
</dbReference>
<dbReference type="Proteomes" id="UP000027337">
    <property type="component" value="Unassembled WGS sequence"/>
</dbReference>
<dbReference type="EMBL" id="QBKU01000016">
    <property type="protein sequence ID" value="PTX64497.1"/>
    <property type="molecule type" value="Genomic_DNA"/>
</dbReference>
<comment type="caution">
    <text evidence="6">The sequence shown here is derived from an EMBL/GenBank/DDBJ whole genome shotgun (WGS) entry which is preliminary data.</text>
</comment>
<evidence type="ECO:0000256" key="1">
    <source>
        <dbReference type="ARBA" id="ARBA00010062"/>
    </source>
</evidence>
<dbReference type="AlphaFoldDB" id="A0A061SJA6"/>
<dbReference type="InterPro" id="IPR028082">
    <property type="entry name" value="Peripla_BP_I"/>
</dbReference>
<feature type="chain" id="PRO_5041120146" evidence="4">
    <location>
        <begin position="25"/>
        <end position="414"/>
    </location>
</feature>
<dbReference type="eggNOG" id="COG0683">
    <property type="taxonomic scope" value="Bacteria"/>
</dbReference>
<dbReference type="InterPro" id="IPR051010">
    <property type="entry name" value="BCAA_transport"/>
</dbReference>
<keyword evidence="3" id="KW-0813">Transport</keyword>
<evidence type="ECO:0000256" key="2">
    <source>
        <dbReference type="ARBA" id="ARBA00022729"/>
    </source>
</evidence>
<evidence type="ECO:0000256" key="3">
    <source>
        <dbReference type="ARBA" id="ARBA00022970"/>
    </source>
</evidence>
<keyword evidence="2 4" id="KW-0732">Signal</keyword>
<accession>A0A061SJA6</accession>
<keyword evidence="8" id="KW-1185">Reference proteome</keyword>
<dbReference type="Proteomes" id="UP000244092">
    <property type="component" value="Unassembled WGS sequence"/>
</dbReference>
<sequence length="414" mass="44568">MKNITKLGAVSALSLIVGATAAFADNIKIAFIDPLSGPFASTGTNGLHQYQFAADHMVNEKGGVLDGQNFEIVPFDNKISPKESLIQLQVAIDQGIRYIAQGNSSGVANALTEAIAKHNKRNPDSRVLFLNYAAVDPALTNDKCNFWHFRFDANADIKMDALTDVMAADDSMKKVYIIGQDYSFGKAVAAAAVANLSSKRPDVEIVGNELHPIGKVKDFTPYARKIVASGADAIITGNWGADMLGLGKSVIENGYEGPIFTYYAAGSGMTAAFGESAKDRIRLISQGGINPIATEEARATYDAFEAKYPEGNIDQSRIFNVIGMLAQAIEGAGTADDVVAVAKQLEGMEYDSMWGGKIFMRPQDHQAIQDMHVGVHTNENIDFDYDNSGYGVFTESTVTMASMDSPTTCKMKRP</sequence>
<dbReference type="PANTHER" id="PTHR30483:SF6">
    <property type="entry name" value="PERIPLASMIC BINDING PROTEIN OF ABC TRANSPORTER FOR NATURAL AMINO ACIDS"/>
    <property type="match status" value="1"/>
</dbReference>
<reference evidence="6 8" key="1">
    <citation type="journal article" date="2014" name="Genome Announc.">
        <title>Draft Genome Sequences of Two Isolates of the Roseobacter Group, Sulfitobacter sp. Strains 3SOLIMAR09 and 1FIGIMAR09, from Harbors of Mallorca Island (Mediterranean Sea).</title>
        <authorList>
            <person name="Mas-Llado M."/>
            <person name="Pina-Villalonga J.M."/>
            <person name="Brunet-Galmes I."/>
            <person name="Nogales B."/>
            <person name="Bosch R."/>
        </authorList>
    </citation>
    <scope>NUCLEOTIDE SEQUENCE [LARGE SCALE GENOMIC DNA]</scope>
    <source>
        <strain evidence="6 8">1FIGIMAR09</strain>
    </source>
</reference>
<dbReference type="RefSeq" id="WP_025046878.1">
    <property type="nucleotide sequence ID" value="NZ_CANMAK010000016.1"/>
</dbReference>
<evidence type="ECO:0000313" key="6">
    <source>
        <dbReference type="EMBL" id="KAJ01781.1"/>
    </source>
</evidence>
<dbReference type="PANTHER" id="PTHR30483">
    <property type="entry name" value="LEUCINE-SPECIFIC-BINDING PROTEIN"/>
    <property type="match status" value="1"/>
</dbReference>